<protein>
    <recommendedName>
        <fullName evidence="4">Nicotinamide riboside transporter PnuC</fullName>
    </recommendedName>
</protein>
<name>A0A221KH15_VITFI</name>
<evidence type="ECO:0000256" key="6">
    <source>
        <dbReference type="ARBA" id="ARBA00022475"/>
    </source>
</evidence>
<evidence type="ECO:0000256" key="3">
    <source>
        <dbReference type="ARBA" id="ARBA00006669"/>
    </source>
</evidence>
<evidence type="ECO:0000256" key="5">
    <source>
        <dbReference type="ARBA" id="ARBA00022448"/>
    </source>
</evidence>
<dbReference type="RefSeq" id="WP_089417099.1">
    <property type="nucleotide sequence ID" value="NZ_CP022423.1"/>
</dbReference>
<organism evidence="11 12">
    <name type="scientific">Vitreoscilla filiformis</name>
    <dbReference type="NCBI Taxonomy" id="63"/>
    <lineage>
        <taxon>Bacteria</taxon>
        <taxon>Pseudomonadati</taxon>
        <taxon>Pseudomonadota</taxon>
        <taxon>Betaproteobacteria</taxon>
        <taxon>Neisseriales</taxon>
        <taxon>Neisseriaceae</taxon>
        <taxon>Vitreoscilla</taxon>
    </lineage>
</organism>
<dbReference type="AlphaFoldDB" id="A0A221KH15"/>
<accession>A0A221KH15</accession>
<dbReference type="NCBIfam" id="TIGR01528">
    <property type="entry name" value="NMN_trans_PnuC"/>
    <property type="match status" value="1"/>
</dbReference>
<feature type="transmembrane region" description="Helical" evidence="10">
    <location>
        <begin position="73"/>
        <end position="92"/>
    </location>
</feature>
<keyword evidence="6" id="KW-1003">Cell membrane</keyword>
<feature type="transmembrane region" description="Helical" evidence="10">
    <location>
        <begin position="113"/>
        <end position="131"/>
    </location>
</feature>
<evidence type="ECO:0000313" key="12">
    <source>
        <dbReference type="Proteomes" id="UP000199729"/>
    </source>
</evidence>
<keyword evidence="5" id="KW-0813">Transport</keyword>
<dbReference type="KEGG" id="vff:VITFI_CDS2345"/>
<evidence type="ECO:0000256" key="4">
    <source>
        <dbReference type="ARBA" id="ARBA00017522"/>
    </source>
</evidence>
<keyword evidence="8 10" id="KW-1133">Transmembrane helix</keyword>
<comment type="subcellular location">
    <subcellularLocation>
        <location evidence="2">Cell membrane</location>
        <topology evidence="2">Multi-pass membrane protein</topology>
    </subcellularLocation>
</comment>
<keyword evidence="7 10" id="KW-0812">Transmembrane</keyword>
<feature type="transmembrane region" description="Helical" evidence="10">
    <location>
        <begin position="20"/>
        <end position="41"/>
    </location>
</feature>
<comment type="similarity">
    <text evidence="3">Belongs to the nicotinamide ribonucleoside (NR) uptake permease (TC 4.B.1) family.</text>
</comment>
<keyword evidence="12" id="KW-1185">Reference proteome</keyword>
<evidence type="ECO:0000256" key="9">
    <source>
        <dbReference type="ARBA" id="ARBA00023136"/>
    </source>
</evidence>
<dbReference type="PANTHER" id="PTHR36122">
    <property type="entry name" value="NICOTINAMIDE RIBOSIDE TRANSPORTER PNUC"/>
    <property type="match status" value="1"/>
</dbReference>
<feature type="transmembrane region" description="Helical" evidence="10">
    <location>
        <begin position="48"/>
        <end position="67"/>
    </location>
</feature>
<gene>
    <name evidence="11" type="ORF">VITFI_CDS2345</name>
</gene>
<feature type="transmembrane region" description="Helical" evidence="10">
    <location>
        <begin position="181"/>
        <end position="200"/>
    </location>
</feature>
<evidence type="ECO:0000313" key="11">
    <source>
        <dbReference type="EMBL" id="ASM78123.1"/>
    </source>
</evidence>
<comment type="function">
    <text evidence="1">Required for nicotinamide riboside transport across the inner membrane.</text>
</comment>
<evidence type="ECO:0000256" key="2">
    <source>
        <dbReference type="ARBA" id="ARBA00004651"/>
    </source>
</evidence>
<dbReference type="Proteomes" id="UP000199729">
    <property type="component" value="Chromosome"/>
</dbReference>
<dbReference type="OrthoDB" id="9791248at2"/>
<dbReference type="GO" id="GO:0034257">
    <property type="term" value="F:nicotinamide riboside transmembrane transporter activity"/>
    <property type="evidence" value="ECO:0007669"/>
    <property type="project" value="InterPro"/>
</dbReference>
<evidence type="ECO:0000256" key="7">
    <source>
        <dbReference type="ARBA" id="ARBA00022692"/>
    </source>
</evidence>
<evidence type="ECO:0000256" key="8">
    <source>
        <dbReference type="ARBA" id="ARBA00022989"/>
    </source>
</evidence>
<dbReference type="EMBL" id="CP022423">
    <property type="protein sequence ID" value="ASM78123.1"/>
    <property type="molecule type" value="Genomic_DNA"/>
</dbReference>
<evidence type="ECO:0000256" key="1">
    <source>
        <dbReference type="ARBA" id="ARBA00002672"/>
    </source>
</evidence>
<evidence type="ECO:0000256" key="10">
    <source>
        <dbReference type="SAM" id="Phobius"/>
    </source>
</evidence>
<keyword evidence="9 10" id="KW-0472">Membrane</keyword>
<sequence>MIDALLRVSAPLLAPAFTLWGSPVTTLEIVACALSLAMVACNLRVHPLGWPLAIASSLLYALLFASYKLYGEASLQLFFVAISLWGWWQWIAARQADGQLLVVHRLRPRQAQGLALATLAAWPLLALLLTHTTDSDVPWLDALPTVASVTGQVLLGRKLIENWPVWLGVNLVSVGLFAWKGLWLTVLLYAVFAGLSVLGWRTWRRLEGQAHA</sequence>
<dbReference type="InterPro" id="IPR006419">
    <property type="entry name" value="NMN_transpt_PnuC"/>
</dbReference>
<dbReference type="GO" id="GO:0005886">
    <property type="term" value="C:plasma membrane"/>
    <property type="evidence" value="ECO:0007669"/>
    <property type="project" value="UniProtKB-SubCell"/>
</dbReference>
<proteinExistence type="inferred from homology"/>
<reference evidence="11 12" key="1">
    <citation type="submission" date="2017-07" db="EMBL/GenBank/DDBJ databases">
        <title>Complete Genome Sequence of the cosmetic ferment Vitreoscilla filiformis (ATCC15551).</title>
        <authorList>
            <person name="Contreras S."/>
            <person name="Sagory-Zalkind P."/>
            <person name="Blanquart H."/>
            <person name="Iltis A."/>
            <person name="Morand S.C."/>
        </authorList>
    </citation>
    <scope>NUCLEOTIDE SEQUENCE [LARGE SCALE GENOMIC DNA]</scope>
    <source>
        <strain evidence="11 12">ATCC 15551</strain>
    </source>
</reference>
<dbReference type="PANTHER" id="PTHR36122:SF2">
    <property type="entry name" value="NICOTINAMIDE RIBOSIDE TRANSPORTER PNUC"/>
    <property type="match status" value="1"/>
</dbReference>
<dbReference type="Pfam" id="PF04973">
    <property type="entry name" value="NMN_transporter"/>
    <property type="match status" value="1"/>
</dbReference>